<reference evidence="3 4" key="1">
    <citation type="journal article" date="2019" name="Sci. Rep.">
        <title>Sulfobacillus thermotolerans: new insights into resistance and metabolic capacities of acidophilic chemolithotrophs.</title>
        <authorList>
            <person name="Panyushkina A.E."/>
            <person name="Babenko V.V."/>
            <person name="Nikitina A.S."/>
            <person name="Selezneva O.V."/>
            <person name="Tsaplina I.A."/>
            <person name="Letarova M.A."/>
            <person name="Kostryukova E.S."/>
            <person name="Letarov A.V."/>
        </authorList>
    </citation>
    <scope>NUCLEOTIDE SEQUENCE [LARGE SCALE GENOMIC DNA]</scope>
    <source>
        <strain evidence="3 4">Kr1</strain>
    </source>
</reference>
<dbReference type="GO" id="GO:0016740">
    <property type="term" value="F:transferase activity"/>
    <property type="evidence" value="ECO:0007669"/>
    <property type="project" value="UniProtKB-KW"/>
</dbReference>
<dbReference type="EMBL" id="CP019454">
    <property type="protein sequence ID" value="AUW95018.1"/>
    <property type="molecule type" value="Genomic_DNA"/>
</dbReference>
<keyword evidence="3" id="KW-0808">Transferase</keyword>
<organism evidence="3 4">
    <name type="scientific">Sulfobacillus thermotolerans</name>
    <dbReference type="NCBI Taxonomy" id="338644"/>
    <lineage>
        <taxon>Bacteria</taxon>
        <taxon>Bacillati</taxon>
        <taxon>Bacillota</taxon>
        <taxon>Clostridia</taxon>
        <taxon>Eubacteriales</taxon>
        <taxon>Clostridiales Family XVII. Incertae Sedis</taxon>
        <taxon>Sulfobacillus</taxon>
    </lineage>
</organism>
<dbReference type="Pfam" id="PF00534">
    <property type="entry name" value="Glycos_transf_1"/>
    <property type="match status" value="1"/>
</dbReference>
<dbReference type="Pfam" id="PF13477">
    <property type="entry name" value="Glyco_trans_4_2"/>
    <property type="match status" value="1"/>
</dbReference>
<dbReference type="CDD" id="cd03801">
    <property type="entry name" value="GT4_PimA-like"/>
    <property type="match status" value="1"/>
</dbReference>
<dbReference type="InterPro" id="IPR028098">
    <property type="entry name" value="Glyco_trans_4-like_N"/>
</dbReference>
<evidence type="ECO:0000259" key="2">
    <source>
        <dbReference type="Pfam" id="PF13477"/>
    </source>
</evidence>
<protein>
    <submittedName>
        <fullName evidence="3">Glycosyl transferase family 1</fullName>
    </submittedName>
</protein>
<accession>A0ABM6RUL1</accession>
<dbReference type="PANTHER" id="PTHR45947:SF3">
    <property type="entry name" value="SULFOQUINOVOSYL TRANSFERASE SQD2"/>
    <property type="match status" value="1"/>
</dbReference>
<evidence type="ECO:0000313" key="3">
    <source>
        <dbReference type="EMBL" id="AUW95018.1"/>
    </source>
</evidence>
<name>A0ABM6RUL1_9FIRM</name>
<dbReference type="SUPFAM" id="SSF53756">
    <property type="entry name" value="UDP-Glycosyltransferase/glycogen phosphorylase"/>
    <property type="match status" value="1"/>
</dbReference>
<keyword evidence="4" id="KW-1185">Reference proteome</keyword>
<evidence type="ECO:0000313" key="4">
    <source>
        <dbReference type="Proteomes" id="UP000325292"/>
    </source>
</evidence>
<evidence type="ECO:0000259" key="1">
    <source>
        <dbReference type="Pfam" id="PF00534"/>
    </source>
</evidence>
<dbReference type="InterPro" id="IPR050194">
    <property type="entry name" value="Glycosyltransferase_grp1"/>
</dbReference>
<sequence>MRIALLADAGSVHTQRWIQGLQEQGHRVVTWSQRSGPVGDIRRLPPPRRGRLDTPAAVWQIRKQVMAFQPDVVHAHYLSHYGLLGAAAHLVPLVVSVWGADIECFPHSRGWLTRSLVQWILQRADAITVSSQYLQKVTQQYTAKPIAIIPFGIDLNRFRPQAPNTGPLRFIINKALEPVYGIDIIFEALRHVQGPWQGRVLGTGSQEQRLRQMAHDASWDDRLQWRGIVPASRLPEELAWADVGLYASRRESFGVAPLEMMALGRTAIAHRIGGLGEVIDDHVNGLLVDPQVPGLWQQVLQQAVKDPDAIRLLGAQGPAWVAKRYDFAHNLGQIQELYRQVQRKAG</sequence>
<dbReference type="Proteomes" id="UP000325292">
    <property type="component" value="Chromosome"/>
</dbReference>
<dbReference type="PANTHER" id="PTHR45947">
    <property type="entry name" value="SULFOQUINOVOSYL TRANSFERASE SQD2"/>
    <property type="match status" value="1"/>
</dbReference>
<feature type="domain" description="Glycosyl transferase family 1" evidence="1">
    <location>
        <begin position="160"/>
        <end position="309"/>
    </location>
</feature>
<dbReference type="InterPro" id="IPR001296">
    <property type="entry name" value="Glyco_trans_1"/>
</dbReference>
<dbReference type="Gene3D" id="3.40.50.2000">
    <property type="entry name" value="Glycogen Phosphorylase B"/>
    <property type="match status" value="2"/>
</dbReference>
<gene>
    <name evidence="3" type="ORF">BXT84_14515</name>
</gene>
<proteinExistence type="predicted"/>
<feature type="domain" description="Glycosyltransferase subfamily 4-like N-terminal" evidence="2">
    <location>
        <begin position="2"/>
        <end position="130"/>
    </location>
</feature>